<evidence type="ECO:0000256" key="2">
    <source>
        <dbReference type="ARBA" id="ARBA00022629"/>
    </source>
</evidence>
<dbReference type="InParanoid" id="A0A1I5YGJ5"/>
<dbReference type="CDD" id="cd07783">
    <property type="entry name" value="ASKHA_NBD_FGGY_SePSK_AtXK1-like"/>
    <property type="match status" value="1"/>
</dbReference>
<proteinExistence type="inferred from homology"/>
<keyword evidence="9" id="KW-1185">Reference proteome</keyword>
<protein>
    <submittedName>
        <fullName evidence="8">Sugar (Pentulose or hexulose) kinase</fullName>
    </submittedName>
</protein>
<feature type="domain" description="Carbohydrate kinase FGGY C-terminal" evidence="7">
    <location>
        <begin position="269"/>
        <end position="432"/>
    </location>
</feature>
<feature type="domain" description="Carbohydrate kinase FGGY N-terminal" evidence="6">
    <location>
        <begin position="10"/>
        <end position="247"/>
    </location>
</feature>
<sequence length="493" mass="51525">MSAVPDAEAVWVGVDLGTQGVRALAVTESGTVAGSGSRPLTGHRDGPRHEQDPEDWWTAMAAACRQALRDVPPAAVQGVAVDGTSGTILLTDTGGRPLTPALMYDDTRAAGYVPRVDDAGGEVWRRLGYQRMQPAWALPKLLWLLDGRPRGGARLAHQTDFVNRRLTGHPVAADLSSALKTGADLIAEAWPRDVFDALDVPADLLPPLERSGTPLGTVCGPAAEATGLPEGTPVIAGATDGCAAQLGTGRLTAGSWNSVLGTTLVLKGVTDDLVHDPFGVVYSHKAPDGRWLPGGASSTGAGAIAREFPGRDLADLDRRAAAHEPAAALAYPLVPAGERFPFLAPDARGFRLGGTGDEADDFAAVLQGVGYLERLCFDHLDLLGAPTGGDLTLTGGAARSDYWCQLRADILGRPVVLPRQAEPALGAAVLAAAPGRDVAEAAGRMVAVRTVIDPRPDRAGVFDAPYLRLVGELERRGWLPAETAGHARERTSR</sequence>
<evidence type="ECO:0000313" key="8">
    <source>
        <dbReference type="EMBL" id="SFQ43339.1"/>
    </source>
</evidence>
<evidence type="ECO:0000256" key="5">
    <source>
        <dbReference type="SAM" id="MobiDB-lite"/>
    </source>
</evidence>
<dbReference type="PANTHER" id="PTHR43095">
    <property type="entry name" value="SUGAR KINASE"/>
    <property type="match status" value="1"/>
</dbReference>
<dbReference type="RefSeq" id="WP_075024933.1">
    <property type="nucleotide sequence ID" value="NZ_FOVH01000032.1"/>
</dbReference>
<dbReference type="Gene3D" id="3.30.420.40">
    <property type="match status" value="2"/>
</dbReference>
<dbReference type="InterPro" id="IPR018485">
    <property type="entry name" value="FGGY_C"/>
</dbReference>
<dbReference type="STRING" id="1993.SAMN04489713_13234"/>
<keyword evidence="2" id="KW-0119">Carbohydrate metabolism</keyword>
<dbReference type="PANTHER" id="PTHR43095:SF5">
    <property type="entry name" value="XYLULOSE KINASE"/>
    <property type="match status" value="1"/>
</dbReference>
<evidence type="ECO:0000259" key="7">
    <source>
        <dbReference type="Pfam" id="PF02782"/>
    </source>
</evidence>
<evidence type="ECO:0000256" key="1">
    <source>
        <dbReference type="ARBA" id="ARBA00009156"/>
    </source>
</evidence>
<dbReference type="InterPro" id="IPR000577">
    <property type="entry name" value="Carb_kinase_FGGY"/>
</dbReference>
<keyword evidence="4 8" id="KW-0418">Kinase</keyword>
<organism evidence="8 9">
    <name type="scientific">Actinomadura madurae</name>
    <dbReference type="NCBI Taxonomy" id="1993"/>
    <lineage>
        <taxon>Bacteria</taxon>
        <taxon>Bacillati</taxon>
        <taxon>Actinomycetota</taxon>
        <taxon>Actinomycetes</taxon>
        <taxon>Streptosporangiales</taxon>
        <taxon>Thermomonosporaceae</taxon>
        <taxon>Actinomadura</taxon>
    </lineage>
</organism>
<accession>A0A1I5YGJ5</accession>
<name>A0A1I5YGJ5_9ACTN</name>
<evidence type="ECO:0000259" key="6">
    <source>
        <dbReference type="Pfam" id="PF00370"/>
    </source>
</evidence>
<dbReference type="GO" id="GO:0016301">
    <property type="term" value="F:kinase activity"/>
    <property type="evidence" value="ECO:0007669"/>
    <property type="project" value="UniProtKB-KW"/>
</dbReference>
<keyword evidence="3" id="KW-0808">Transferase</keyword>
<dbReference type="InterPro" id="IPR018484">
    <property type="entry name" value="FGGY_N"/>
</dbReference>
<dbReference type="GO" id="GO:0042732">
    <property type="term" value="P:D-xylose metabolic process"/>
    <property type="evidence" value="ECO:0007669"/>
    <property type="project" value="UniProtKB-KW"/>
</dbReference>
<dbReference type="Pfam" id="PF00370">
    <property type="entry name" value="FGGY_N"/>
    <property type="match status" value="1"/>
</dbReference>
<evidence type="ECO:0000256" key="3">
    <source>
        <dbReference type="ARBA" id="ARBA00022679"/>
    </source>
</evidence>
<reference evidence="8 9" key="1">
    <citation type="submission" date="2016-10" db="EMBL/GenBank/DDBJ databases">
        <authorList>
            <person name="de Groot N.N."/>
        </authorList>
    </citation>
    <scope>NUCLEOTIDE SEQUENCE [LARGE SCALE GENOMIC DNA]</scope>
    <source>
        <strain evidence="8 9">DSM 43067</strain>
    </source>
</reference>
<dbReference type="eggNOG" id="COG1070">
    <property type="taxonomic scope" value="Bacteria"/>
</dbReference>
<dbReference type="AlphaFoldDB" id="A0A1I5YGJ5"/>
<evidence type="ECO:0000256" key="4">
    <source>
        <dbReference type="ARBA" id="ARBA00022777"/>
    </source>
</evidence>
<dbReference type="Pfam" id="PF02782">
    <property type="entry name" value="FGGY_C"/>
    <property type="match status" value="1"/>
</dbReference>
<gene>
    <name evidence="8" type="ORF">SAMN04489713_13234</name>
</gene>
<dbReference type="PIRSF" id="PIRSF000538">
    <property type="entry name" value="GlpK"/>
    <property type="match status" value="1"/>
</dbReference>
<feature type="region of interest" description="Disordered" evidence="5">
    <location>
        <begin position="29"/>
        <end position="52"/>
    </location>
</feature>
<dbReference type="InterPro" id="IPR043129">
    <property type="entry name" value="ATPase_NBD"/>
</dbReference>
<comment type="similarity">
    <text evidence="1">Belongs to the FGGY kinase family.</text>
</comment>
<dbReference type="EMBL" id="FOVH01000032">
    <property type="protein sequence ID" value="SFQ43339.1"/>
    <property type="molecule type" value="Genomic_DNA"/>
</dbReference>
<dbReference type="Proteomes" id="UP000183413">
    <property type="component" value="Unassembled WGS sequence"/>
</dbReference>
<dbReference type="InterPro" id="IPR050406">
    <property type="entry name" value="FGGY_Carb_Kinase"/>
</dbReference>
<dbReference type="SUPFAM" id="SSF53067">
    <property type="entry name" value="Actin-like ATPase domain"/>
    <property type="match status" value="2"/>
</dbReference>
<feature type="compositionally biased region" description="Basic and acidic residues" evidence="5">
    <location>
        <begin position="42"/>
        <end position="51"/>
    </location>
</feature>
<keyword evidence="2" id="KW-0859">Xylose metabolism</keyword>
<evidence type="ECO:0000313" key="9">
    <source>
        <dbReference type="Proteomes" id="UP000183413"/>
    </source>
</evidence>